<dbReference type="InterPro" id="IPR002825">
    <property type="entry name" value="Pept_S49_ser-pept_pro"/>
</dbReference>
<dbReference type="SUPFAM" id="SSF52096">
    <property type="entry name" value="ClpP/crotonase"/>
    <property type="match status" value="1"/>
</dbReference>
<evidence type="ECO:0000313" key="2">
    <source>
        <dbReference type="EMBL" id="MFC3074925.1"/>
    </source>
</evidence>
<reference evidence="3" key="1">
    <citation type="journal article" date="2019" name="Int. J. Syst. Evol. Microbiol.">
        <title>The Global Catalogue of Microorganisms (GCM) 10K type strain sequencing project: providing services to taxonomists for standard genome sequencing and annotation.</title>
        <authorList>
            <consortium name="The Broad Institute Genomics Platform"/>
            <consortium name="The Broad Institute Genome Sequencing Center for Infectious Disease"/>
            <person name="Wu L."/>
            <person name="Ma J."/>
        </authorList>
    </citation>
    <scope>NUCLEOTIDE SEQUENCE [LARGE SCALE GENOMIC DNA]</scope>
    <source>
        <strain evidence="3">KCTC 52677</strain>
    </source>
</reference>
<name>A0ABV7DJ01_9HYPH</name>
<dbReference type="PANTHER" id="PTHR35984:SF1">
    <property type="entry name" value="PERIPLASMIC SERINE PROTEASE"/>
    <property type="match status" value="1"/>
</dbReference>
<dbReference type="GO" id="GO:0006508">
    <property type="term" value="P:proteolysis"/>
    <property type="evidence" value="ECO:0007669"/>
    <property type="project" value="UniProtKB-KW"/>
</dbReference>
<gene>
    <name evidence="2" type="ORF">ACFOHH_17580</name>
</gene>
<dbReference type="PANTHER" id="PTHR35984">
    <property type="entry name" value="PERIPLASMIC SERINE PROTEASE"/>
    <property type="match status" value="1"/>
</dbReference>
<keyword evidence="3" id="KW-1185">Reference proteome</keyword>
<sequence length="322" mass="35387">MKKLFDYTGRNVIAYYSGFLTKSINGMEVNDEDKNAFMLCINELERDKGLDLILHTPGGDSQATLSLVDYLRSMFGADMRAIVPQIAMSAGTMIACSCRSIVMGKHSSLGPVDPQFGHIAAANLLSEVRRARDEILADHRNALFWNPILSRITPSFIERCELAVADSNEFLEATLRENMLSDLKGAEQDSTVEKIKEVFANNIGKAHNTHIPAKQCAALGLKIEELEADQTFQDLVLTIHHCYMHTLANTAAFKITENHLGRALVKQQASQVVEVPMSQLVPFEMPSGSPPPSQGSEMLSPPPLPTKEPRAERPRAARVGSG</sequence>
<evidence type="ECO:0000256" key="1">
    <source>
        <dbReference type="SAM" id="MobiDB-lite"/>
    </source>
</evidence>
<organism evidence="2 3">
    <name type="scientific">Shinella pollutisoli</name>
    <dbReference type="NCBI Taxonomy" id="2250594"/>
    <lineage>
        <taxon>Bacteria</taxon>
        <taxon>Pseudomonadati</taxon>
        <taxon>Pseudomonadota</taxon>
        <taxon>Alphaproteobacteria</taxon>
        <taxon>Hyphomicrobiales</taxon>
        <taxon>Rhizobiaceae</taxon>
        <taxon>Shinella</taxon>
    </lineage>
</organism>
<dbReference type="InterPro" id="IPR029045">
    <property type="entry name" value="ClpP/crotonase-like_dom_sf"/>
</dbReference>
<dbReference type="GO" id="GO:0008233">
    <property type="term" value="F:peptidase activity"/>
    <property type="evidence" value="ECO:0007669"/>
    <property type="project" value="UniProtKB-KW"/>
</dbReference>
<dbReference type="EMBL" id="JBHRSP010000029">
    <property type="protein sequence ID" value="MFC3074925.1"/>
    <property type="molecule type" value="Genomic_DNA"/>
</dbReference>
<keyword evidence="2" id="KW-0378">Hydrolase</keyword>
<proteinExistence type="predicted"/>
<evidence type="ECO:0000313" key="3">
    <source>
        <dbReference type="Proteomes" id="UP001595377"/>
    </source>
</evidence>
<protein>
    <submittedName>
        <fullName evidence="2">ATP-dependent Clp protease proteolytic subunit</fullName>
    </submittedName>
</protein>
<dbReference type="RefSeq" id="WP_257315589.1">
    <property type="nucleotide sequence ID" value="NZ_JANFDG010000013.1"/>
</dbReference>
<dbReference type="Pfam" id="PF01972">
    <property type="entry name" value="SDH_protease"/>
    <property type="match status" value="1"/>
</dbReference>
<feature type="region of interest" description="Disordered" evidence="1">
    <location>
        <begin position="283"/>
        <end position="322"/>
    </location>
</feature>
<accession>A0ABV7DJ01</accession>
<keyword evidence="2" id="KW-0645">Protease</keyword>
<comment type="caution">
    <text evidence="2">The sequence shown here is derived from an EMBL/GenBank/DDBJ whole genome shotgun (WGS) entry which is preliminary data.</text>
</comment>
<dbReference type="Proteomes" id="UP001595377">
    <property type="component" value="Unassembled WGS sequence"/>
</dbReference>
<dbReference type="Gene3D" id="3.90.226.10">
    <property type="entry name" value="2-enoyl-CoA Hydratase, Chain A, domain 1"/>
    <property type="match status" value="1"/>
</dbReference>